<dbReference type="EMBL" id="JARWAO010000006">
    <property type="protein sequence ID" value="MDR5896647.1"/>
    <property type="molecule type" value="Genomic_DNA"/>
</dbReference>
<proteinExistence type="predicted"/>
<gene>
    <name evidence="2" type="ORF">QC825_11225</name>
</gene>
<dbReference type="RefSeq" id="WP_251590075.1">
    <property type="nucleotide sequence ID" value="NZ_JAMLJI010000001.1"/>
</dbReference>
<reference evidence="2 3" key="1">
    <citation type="submission" date="2023-04" db="EMBL/GenBank/DDBJ databases">
        <title>A long-awaited taxogenomic arrangement of the family Halomonadaceae.</title>
        <authorList>
            <person name="De La Haba R."/>
            <person name="Chuvochina M."/>
            <person name="Wittouck S."/>
            <person name="Arahal D.R."/>
            <person name="Sanchez-Porro C."/>
            <person name="Hugenholtz P."/>
            <person name="Ventosa A."/>
        </authorList>
    </citation>
    <scope>NUCLEOTIDE SEQUENCE [LARGE SCALE GENOMIC DNA]</scope>
    <source>
        <strain evidence="2 3">DSM 22428</strain>
    </source>
</reference>
<keyword evidence="3" id="KW-1185">Reference proteome</keyword>
<name>A0ABU1GX71_9GAMM</name>
<feature type="transmembrane region" description="Helical" evidence="1">
    <location>
        <begin position="58"/>
        <end position="76"/>
    </location>
</feature>
<accession>A0ABU1GX71</accession>
<protein>
    <submittedName>
        <fullName evidence="2">DUF2069 domain-containing protein</fullName>
    </submittedName>
</protein>
<feature type="transmembrane region" description="Helical" evidence="1">
    <location>
        <begin position="32"/>
        <end position="51"/>
    </location>
</feature>
<dbReference type="InterPro" id="IPR018643">
    <property type="entry name" value="DUF2069_membrane"/>
</dbReference>
<feature type="transmembrane region" description="Helical" evidence="1">
    <location>
        <begin position="82"/>
        <end position="100"/>
    </location>
</feature>
<evidence type="ECO:0000313" key="2">
    <source>
        <dbReference type="EMBL" id="MDR5896647.1"/>
    </source>
</evidence>
<dbReference type="Pfam" id="PF09842">
    <property type="entry name" value="DUF2069"/>
    <property type="match status" value="1"/>
</dbReference>
<organism evidence="2 3">
    <name type="scientific">Larsenimonas suaedae</name>
    <dbReference type="NCBI Taxonomy" id="1851019"/>
    <lineage>
        <taxon>Bacteria</taxon>
        <taxon>Pseudomonadati</taxon>
        <taxon>Pseudomonadota</taxon>
        <taxon>Gammaproteobacteria</taxon>
        <taxon>Oceanospirillales</taxon>
        <taxon>Halomonadaceae</taxon>
        <taxon>Larsenimonas</taxon>
    </lineage>
</organism>
<sequence length="117" mass="12985">MNTMKRCILSYVALLAVAVANAIWLVATHQMEIAPLAIRLLPLVLLGTVFWMPRTRGFIWLAFVSIIYGVQSALMIEADGQWPWSVVEILAALALLITSVNQAQRLKSKQNVANEHA</sequence>
<dbReference type="Proteomes" id="UP001269375">
    <property type="component" value="Unassembled WGS sequence"/>
</dbReference>
<keyword evidence="1" id="KW-0812">Transmembrane</keyword>
<evidence type="ECO:0000313" key="3">
    <source>
        <dbReference type="Proteomes" id="UP001269375"/>
    </source>
</evidence>
<comment type="caution">
    <text evidence="2">The sequence shown here is derived from an EMBL/GenBank/DDBJ whole genome shotgun (WGS) entry which is preliminary data.</text>
</comment>
<keyword evidence="1" id="KW-1133">Transmembrane helix</keyword>
<evidence type="ECO:0000256" key="1">
    <source>
        <dbReference type="SAM" id="Phobius"/>
    </source>
</evidence>
<keyword evidence="1" id="KW-0472">Membrane</keyword>